<protein>
    <submittedName>
        <fullName evidence="7">Beta-galactosidase</fullName>
    </submittedName>
</protein>
<keyword evidence="8" id="KW-1185">Reference proteome</keyword>
<dbReference type="InterPro" id="IPR013783">
    <property type="entry name" value="Ig-like_fold"/>
</dbReference>
<dbReference type="Gene3D" id="2.60.40.10">
    <property type="entry name" value="Immunoglobulins"/>
    <property type="match status" value="1"/>
</dbReference>
<dbReference type="SUPFAM" id="SSF49785">
    <property type="entry name" value="Galactose-binding domain-like"/>
    <property type="match status" value="1"/>
</dbReference>
<evidence type="ECO:0000256" key="2">
    <source>
        <dbReference type="ARBA" id="ARBA00022801"/>
    </source>
</evidence>
<dbReference type="PANTHER" id="PTHR42732">
    <property type="entry name" value="BETA-GALACTOSIDASE"/>
    <property type="match status" value="1"/>
</dbReference>
<dbReference type="PRINTS" id="PR00132">
    <property type="entry name" value="GLHYDRLASE2"/>
</dbReference>
<evidence type="ECO:0000259" key="5">
    <source>
        <dbReference type="Pfam" id="PF02836"/>
    </source>
</evidence>
<sequence length="577" mass="64623">MLRTRRQCVAIVIFLLGAALPLLGATKISLDGSGWTFRTTLAQQATQVIVPHCWPSDPQYRRYIGDAIYQRNFEMPVVKPGQIIRLHFDAVYNEATVWLNGRRLGTHEGGYTPFEFEVTKLLRTGSNHLLVEVNNTPTLTNIPALATSHGSRSYPPRGTAEEPTIVGWMPYGGIVRPVSLLISNSVYLRNMKVDAAPNLAHHSAHIVIRAWLHNGGSTTATTVIRGTVAGLAVYFPRTQVHAGADTEVEWTGTLHHVHLWDVHDPYLYDVALSVPGDELTAKVGIRQIRVQGTELLLNGRAVHLFGANRVSEDPTEGLRESDAIVQRDMSDMLADNMRMMRIAHYPEAPALLDFADSHGMLIIAEAGNWNMSAWQMADPGIRATWKRQMKEMMAQDWNHPSVIAWSVGNEYESFTKDGIDWTRDMRAFTLGLDSTRLITFASRFTGDPSVKTGKDEASQYSDFVSINTYGNYAHALDHAHALYPDKPIFVTEFGRMGEPDLHDQKRIVAITEAVTAMKARPWVIGGSLWTWADYRSLIRGTPSNGIRNWGVVTIDRQHRDSWKVVQDLFNTDYLKGK</sequence>
<dbReference type="InterPro" id="IPR036156">
    <property type="entry name" value="Beta-gal/glucu_dom_sf"/>
</dbReference>
<dbReference type="Gene3D" id="2.60.120.260">
    <property type="entry name" value="Galactose-binding domain-like"/>
    <property type="match status" value="1"/>
</dbReference>
<dbReference type="Pfam" id="PF02837">
    <property type="entry name" value="Glyco_hydro_2_N"/>
    <property type="match status" value="1"/>
</dbReference>
<dbReference type="InterPro" id="IPR006102">
    <property type="entry name" value="Ig-like_GH2"/>
</dbReference>
<dbReference type="EMBL" id="BMJB01000001">
    <property type="protein sequence ID" value="GGA64020.1"/>
    <property type="molecule type" value="Genomic_DNA"/>
</dbReference>
<dbReference type="PANTHER" id="PTHR42732:SF1">
    <property type="entry name" value="BETA-MANNOSIDASE"/>
    <property type="match status" value="1"/>
</dbReference>
<reference evidence="7" key="1">
    <citation type="journal article" date="2014" name="Int. J. Syst. Evol. Microbiol.">
        <title>Complete genome sequence of Corynebacterium casei LMG S-19264T (=DSM 44701T), isolated from a smear-ripened cheese.</title>
        <authorList>
            <consortium name="US DOE Joint Genome Institute (JGI-PGF)"/>
            <person name="Walter F."/>
            <person name="Albersmeier A."/>
            <person name="Kalinowski J."/>
            <person name="Ruckert C."/>
        </authorList>
    </citation>
    <scope>NUCLEOTIDE SEQUENCE</scope>
    <source>
        <strain evidence="7">CGMCC 1.15447</strain>
    </source>
</reference>
<organism evidence="7 8">
    <name type="scientific">Edaphobacter acidisoli</name>
    <dbReference type="NCBI Taxonomy" id="2040573"/>
    <lineage>
        <taxon>Bacteria</taxon>
        <taxon>Pseudomonadati</taxon>
        <taxon>Acidobacteriota</taxon>
        <taxon>Terriglobia</taxon>
        <taxon>Terriglobales</taxon>
        <taxon>Acidobacteriaceae</taxon>
        <taxon>Edaphobacter</taxon>
    </lineage>
</organism>
<dbReference type="InterPro" id="IPR006103">
    <property type="entry name" value="Glyco_hydro_2_cat"/>
</dbReference>
<dbReference type="SUPFAM" id="SSF49303">
    <property type="entry name" value="beta-Galactosidase/glucuronidase domain"/>
    <property type="match status" value="1"/>
</dbReference>
<comment type="similarity">
    <text evidence="1">Belongs to the glycosyl hydrolase 2 family.</text>
</comment>
<keyword evidence="3" id="KW-0326">Glycosidase</keyword>
<comment type="caution">
    <text evidence="7">The sequence shown here is derived from an EMBL/GenBank/DDBJ whole genome shotgun (WGS) entry which is preliminary data.</text>
</comment>
<evidence type="ECO:0000259" key="6">
    <source>
        <dbReference type="Pfam" id="PF02837"/>
    </source>
</evidence>
<dbReference type="InterPro" id="IPR051913">
    <property type="entry name" value="GH2_Domain-Containing"/>
</dbReference>
<accession>A0A916W3Y8</accession>
<dbReference type="Gene3D" id="3.20.20.80">
    <property type="entry name" value="Glycosidases"/>
    <property type="match status" value="1"/>
</dbReference>
<reference evidence="7" key="2">
    <citation type="submission" date="2020-09" db="EMBL/GenBank/DDBJ databases">
        <authorList>
            <person name="Sun Q."/>
            <person name="Zhou Y."/>
        </authorList>
    </citation>
    <scope>NUCLEOTIDE SEQUENCE</scope>
    <source>
        <strain evidence="7">CGMCC 1.15447</strain>
    </source>
</reference>
<proteinExistence type="inferred from homology"/>
<dbReference type="Pfam" id="PF00703">
    <property type="entry name" value="Glyco_hydro_2"/>
    <property type="match status" value="1"/>
</dbReference>
<dbReference type="Pfam" id="PF02836">
    <property type="entry name" value="Glyco_hydro_2_C"/>
    <property type="match status" value="1"/>
</dbReference>
<dbReference type="InterPro" id="IPR006104">
    <property type="entry name" value="Glyco_hydro_2_N"/>
</dbReference>
<dbReference type="GO" id="GO:0005975">
    <property type="term" value="P:carbohydrate metabolic process"/>
    <property type="evidence" value="ECO:0007669"/>
    <property type="project" value="InterPro"/>
</dbReference>
<dbReference type="InterPro" id="IPR017853">
    <property type="entry name" value="GH"/>
</dbReference>
<feature type="domain" description="Glycoside hydrolase family 2 catalytic" evidence="5">
    <location>
        <begin position="288"/>
        <end position="495"/>
    </location>
</feature>
<evidence type="ECO:0000256" key="1">
    <source>
        <dbReference type="ARBA" id="ARBA00007401"/>
    </source>
</evidence>
<dbReference type="InterPro" id="IPR006101">
    <property type="entry name" value="Glyco_hydro_2"/>
</dbReference>
<dbReference type="Proteomes" id="UP000648801">
    <property type="component" value="Unassembled WGS sequence"/>
</dbReference>
<keyword evidence="2" id="KW-0378">Hydrolase</keyword>
<evidence type="ECO:0000256" key="3">
    <source>
        <dbReference type="ARBA" id="ARBA00023295"/>
    </source>
</evidence>
<name>A0A916W3Y8_9BACT</name>
<dbReference type="GO" id="GO:0004553">
    <property type="term" value="F:hydrolase activity, hydrolyzing O-glycosyl compounds"/>
    <property type="evidence" value="ECO:0007669"/>
    <property type="project" value="InterPro"/>
</dbReference>
<evidence type="ECO:0000313" key="8">
    <source>
        <dbReference type="Proteomes" id="UP000648801"/>
    </source>
</evidence>
<feature type="domain" description="Glycosyl hydrolases family 2 sugar binding" evidence="6">
    <location>
        <begin position="56"/>
        <end position="134"/>
    </location>
</feature>
<gene>
    <name evidence="7" type="ORF">GCM10011507_14570</name>
</gene>
<dbReference type="AlphaFoldDB" id="A0A916W3Y8"/>
<evidence type="ECO:0000313" key="7">
    <source>
        <dbReference type="EMBL" id="GGA64020.1"/>
    </source>
</evidence>
<dbReference type="RefSeq" id="WP_188758574.1">
    <property type="nucleotide sequence ID" value="NZ_BMJB01000001.1"/>
</dbReference>
<dbReference type="InterPro" id="IPR008979">
    <property type="entry name" value="Galactose-bd-like_sf"/>
</dbReference>
<evidence type="ECO:0000259" key="4">
    <source>
        <dbReference type="Pfam" id="PF00703"/>
    </source>
</evidence>
<dbReference type="SUPFAM" id="SSF51445">
    <property type="entry name" value="(Trans)glycosidases"/>
    <property type="match status" value="1"/>
</dbReference>
<feature type="domain" description="Glycoside hydrolase family 2 immunoglobulin-like beta-sandwich" evidence="4">
    <location>
        <begin position="196"/>
        <end position="286"/>
    </location>
</feature>